<sequence>MQKYKNKKYIGTCAKKNKLCCRSRCACNADSVVNPASHSTQTWDV</sequence>
<organism evidence="1 2">
    <name type="scientific">Meloidogyne enterolobii</name>
    <name type="common">Root-knot nematode worm</name>
    <name type="synonym">Meloidogyne mayaguensis</name>
    <dbReference type="NCBI Taxonomy" id="390850"/>
    <lineage>
        <taxon>Eukaryota</taxon>
        <taxon>Metazoa</taxon>
        <taxon>Ecdysozoa</taxon>
        <taxon>Nematoda</taxon>
        <taxon>Chromadorea</taxon>
        <taxon>Rhabditida</taxon>
        <taxon>Tylenchina</taxon>
        <taxon>Tylenchomorpha</taxon>
        <taxon>Tylenchoidea</taxon>
        <taxon>Meloidogynidae</taxon>
        <taxon>Meloidogyninae</taxon>
        <taxon>Meloidogyne</taxon>
    </lineage>
</organism>
<proteinExistence type="predicted"/>
<accession>A0A6V7VF99</accession>
<reference evidence="1 2" key="1">
    <citation type="submission" date="2020-08" db="EMBL/GenBank/DDBJ databases">
        <authorList>
            <person name="Koutsovoulos G."/>
            <person name="Danchin GJ E."/>
        </authorList>
    </citation>
    <scope>NUCLEOTIDE SEQUENCE [LARGE SCALE GENOMIC DNA]</scope>
</reference>
<dbReference type="Proteomes" id="UP000580250">
    <property type="component" value="Unassembled WGS sequence"/>
</dbReference>
<evidence type="ECO:0000313" key="1">
    <source>
        <dbReference type="EMBL" id="CAD2173625.1"/>
    </source>
</evidence>
<protein>
    <submittedName>
        <fullName evidence="1">Uncharacterized protein</fullName>
    </submittedName>
</protein>
<name>A0A6V7VF99_MELEN</name>
<comment type="caution">
    <text evidence="1">The sequence shown here is derived from an EMBL/GenBank/DDBJ whole genome shotgun (WGS) entry which is preliminary data.</text>
</comment>
<dbReference type="EMBL" id="CAJEWN010000221">
    <property type="protein sequence ID" value="CAD2173625.1"/>
    <property type="molecule type" value="Genomic_DNA"/>
</dbReference>
<gene>
    <name evidence="1" type="ORF">MENT_LOCUS25243</name>
</gene>
<evidence type="ECO:0000313" key="2">
    <source>
        <dbReference type="Proteomes" id="UP000580250"/>
    </source>
</evidence>
<dbReference type="AlphaFoldDB" id="A0A6V7VF99"/>